<dbReference type="EMBL" id="KQ434902">
    <property type="protein sequence ID" value="KZC11123.1"/>
    <property type="molecule type" value="Genomic_DNA"/>
</dbReference>
<dbReference type="AlphaFoldDB" id="A0A154PGZ9"/>
<organism evidence="1 2">
    <name type="scientific">Dufourea novaeangliae</name>
    <name type="common">Sweat bee</name>
    <dbReference type="NCBI Taxonomy" id="178035"/>
    <lineage>
        <taxon>Eukaryota</taxon>
        <taxon>Metazoa</taxon>
        <taxon>Ecdysozoa</taxon>
        <taxon>Arthropoda</taxon>
        <taxon>Hexapoda</taxon>
        <taxon>Insecta</taxon>
        <taxon>Pterygota</taxon>
        <taxon>Neoptera</taxon>
        <taxon>Endopterygota</taxon>
        <taxon>Hymenoptera</taxon>
        <taxon>Apocrita</taxon>
        <taxon>Aculeata</taxon>
        <taxon>Apoidea</taxon>
        <taxon>Anthophila</taxon>
        <taxon>Halictidae</taxon>
        <taxon>Rophitinae</taxon>
        <taxon>Dufourea</taxon>
    </lineage>
</organism>
<proteinExistence type="predicted"/>
<name>A0A154PGZ9_DUFNO</name>
<protein>
    <submittedName>
        <fullName evidence="1">Uncharacterized protein</fullName>
    </submittedName>
</protein>
<accession>A0A154PGZ9</accession>
<gene>
    <name evidence="1" type="ORF">WN55_02484</name>
</gene>
<evidence type="ECO:0000313" key="1">
    <source>
        <dbReference type="EMBL" id="KZC11123.1"/>
    </source>
</evidence>
<evidence type="ECO:0000313" key="2">
    <source>
        <dbReference type="Proteomes" id="UP000076502"/>
    </source>
</evidence>
<keyword evidence="2" id="KW-1185">Reference proteome</keyword>
<sequence length="55" mass="6651">MPQRNVIVIKTYYKNQWLIVHTQRKLSEDFSLSLDLTDPSFFVLMYAKEKEESIR</sequence>
<dbReference type="Proteomes" id="UP000076502">
    <property type="component" value="Unassembled WGS sequence"/>
</dbReference>
<reference evidence="1 2" key="1">
    <citation type="submission" date="2015-07" db="EMBL/GenBank/DDBJ databases">
        <title>The genome of Dufourea novaeangliae.</title>
        <authorList>
            <person name="Pan H."/>
            <person name="Kapheim K."/>
        </authorList>
    </citation>
    <scope>NUCLEOTIDE SEQUENCE [LARGE SCALE GENOMIC DNA]</scope>
    <source>
        <strain evidence="1">0120121106</strain>
        <tissue evidence="1">Whole body</tissue>
    </source>
</reference>